<evidence type="ECO:0000313" key="3">
    <source>
        <dbReference type="Proteomes" id="UP001196413"/>
    </source>
</evidence>
<dbReference type="Proteomes" id="UP001196413">
    <property type="component" value="Unassembled WGS sequence"/>
</dbReference>
<name>A0AAD5QLA7_PARTN</name>
<comment type="caution">
    <text evidence="2">The sequence shown here is derived from an EMBL/GenBank/DDBJ whole genome shotgun (WGS) entry which is preliminary data.</text>
</comment>
<accession>A0AAD5QLA7</accession>
<evidence type="ECO:0000313" key="2">
    <source>
        <dbReference type="EMBL" id="KAJ1353574.1"/>
    </source>
</evidence>
<proteinExistence type="predicted"/>
<gene>
    <name evidence="2" type="ORF">KIN20_010227</name>
</gene>
<sequence>MGRKDCATHHPCNFSNPENFEEDERAEPLVTNTQEKQSIEQETPIAQKFKLKISSRDIIAFLSAS</sequence>
<protein>
    <submittedName>
        <fullName evidence="2">Uncharacterized protein</fullName>
    </submittedName>
</protein>
<dbReference type="EMBL" id="JAHQIW010001749">
    <property type="protein sequence ID" value="KAJ1353574.1"/>
    <property type="molecule type" value="Genomic_DNA"/>
</dbReference>
<reference evidence="2" key="1">
    <citation type="submission" date="2021-06" db="EMBL/GenBank/DDBJ databases">
        <title>Parelaphostrongylus tenuis whole genome reference sequence.</title>
        <authorList>
            <person name="Garwood T.J."/>
            <person name="Larsen P.A."/>
            <person name="Fountain-Jones N.M."/>
            <person name="Garbe J.R."/>
            <person name="Macchietto M.G."/>
            <person name="Kania S.A."/>
            <person name="Gerhold R.W."/>
            <person name="Richards J.E."/>
            <person name="Wolf T.M."/>
        </authorList>
    </citation>
    <scope>NUCLEOTIDE SEQUENCE</scope>
    <source>
        <strain evidence="2">MNPRO001-30</strain>
        <tissue evidence="2">Meninges</tissue>
    </source>
</reference>
<feature type="region of interest" description="Disordered" evidence="1">
    <location>
        <begin position="1"/>
        <end position="41"/>
    </location>
</feature>
<organism evidence="2 3">
    <name type="scientific">Parelaphostrongylus tenuis</name>
    <name type="common">Meningeal worm</name>
    <dbReference type="NCBI Taxonomy" id="148309"/>
    <lineage>
        <taxon>Eukaryota</taxon>
        <taxon>Metazoa</taxon>
        <taxon>Ecdysozoa</taxon>
        <taxon>Nematoda</taxon>
        <taxon>Chromadorea</taxon>
        <taxon>Rhabditida</taxon>
        <taxon>Rhabditina</taxon>
        <taxon>Rhabditomorpha</taxon>
        <taxon>Strongyloidea</taxon>
        <taxon>Metastrongylidae</taxon>
        <taxon>Parelaphostrongylus</taxon>
    </lineage>
</organism>
<dbReference type="AlphaFoldDB" id="A0AAD5QLA7"/>
<evidence type="ECO:0000256" key="1">
    <source>
        <dbReference type="SAM" id="MobiDB-lite"/>
    </source>
</evidence>
<keyword evidence="3" id="KW-1185">Reference proteome</keyword>